<reference evidence="3" key="1">
    <citation type="journal article" date="2019" name="Nat. Commun.">
        <title>The genome of broomcorn millet.</title>
        <authorList>
            <person name="Zou C."/>
            <person name="Miki D."/>
            <person name="Li D."/>
            <person name="Tang Q."/>
            <person name="Xiao L."/>
            <person name="Rajput S."/>
            <person name="Deng P."/>
            <person name="Jia W."/>
            <person name="Huang R."/>
            <person name="Zhang M."/>
            <person name="Sun Y."/>
            <person name="Hu J."/>
            <person name="Fu X."/>
            <person name="Schnable P.S."/>
            <person name="Li F."/>
            <person name="Zhang H."/>
            <person name="Feng B."/>
            <person name="Zhu X."/>
            <person name="Liu R."/>
            <person name="Schnable J.C."/>
            <person name="Zhu J.-K."/>
            <person name="Zhang H."/>
        </authorList>
    </citation>
    <scope>NUCLEOTIDE SEQUENCE [LARGE SCALE GENOMIC DNA]</scope>
</reference>
<keyword evidence="3" id="KW-1185">Reference proteome</keyword>
<organism evidence="2 3">
    <name type="scientific">Panicum miliaceum</name>
    <name type="common">Proso millet</name>
    <name type="synonym">Broomcorn millet</name>
    <dbReference type="NCBI Taxonomy" id="4540"/>
    <lineage>
        <taxon>Eukaryota</taxon>
        <taxon>Viridiplantae</taxon>
        <taxon>Streptophyta</taxon>
        <taxon>Embryophyta</taxon>
        <taxon>Tracheophyta</taxon>
        <taxon>Spermatophyta</taxon>
        <taxon>Magnoliopsida</taxon>
        <taxon>Liliopsida</taxon>
        <taxon>Poales</taxon>
        <taxon>Poaceae</taxon>
        <taxon>PACMAD clade</taxon>
        <taxon>Panicoideae</taxon>
        <taxon>Panicodae</taxon>
        <taxon>Paniceae</taxon>
        <taxon>Panicinae</taxon>
        <taxon>Panicum</taxon>
        <taxon>Panicum sect. Panicum</taxon>
    </lineage>
</organism>
<evidence type="ECO:0000256" key="1">
    <source>
        <dbReference type="SAM" id="MobiDB-lite"/>
    </source>
</evidence>
<proteinExistence type="predicted"/>
<gene>
    <name evidence="2" type="ORF">C2845_PM11G08580</name>
</gene>
<comment type="caution">
    <text evidence="2">The sequence shown here is derived from an EMBL/GenBank/DDBJ whole genome shotgun (WGS) entry which is preliminary data.</text>
</comment>
<evidence type="ECO:0000313" key="2">
    <source>
        <dbReference type="EMBL" id="RLN09186.1"/>
    </source>
</evidence>
<dbReference type="EMBL" id="PQIB02000007">
    <property type="protein sequence ID" value="RLN09186.1"/>
    <property type="molecule type" value="Genomic_DNA"/>
</dbReference>
<accession>A0A3L6RTX5</accession>
<sequence length="106" mass="11936">MHTSQLNAASKEIAVACPARRECWGLHPPKDAGRECWGLHPPKDAARKGSTTIVKRETFTMGPEVLSDLWEPARARLQRNALKPYHHQMDRTQNNPRMIAESPKVG</sequence>
<protein>
    <submittedName>
        <fullName evidence="2">Uncharacterized protein</fullName>
    </submittedName>
</protein>
<dbReference type="AlphaFoldDB" id="A0A3L6RTX5"/>
<name>A0A3L6RTX5_PANMI</name>
<feature type="region of interest" description="Disordered" evidence="1">
    <location>
        <begin position="84"/>
        <end position="106"/>
    </location>
</feature>
<evidence type="ECO:0000313" key="3">
    <source>
        <dbReference type="Proteomes" id="UP000275267"/>
    </source>
</evidence>
<dbReference type="Proteomes" id="UP000275267">
    <property type="component" value="Unassembled WGS sequence"/>
</dbReference>